<dbReference type="PANTHER" id="PTHR12015">
    <property type="entry name" value="SMALL INDUCIBLE CYTOKINE A"/>
    <property type="match status" value="1"/>
</dbReference>
<dbReference type="SUPFAM" id="SSF54117">
    <property type="entry name" value="Interleukin 8-like chemokines"/>
    <property type="match status" value="1"/>
</dbReference>
<evidence type="ECO:0000256" key="3">
    <source>
        <dbReference type="SAM" id="SignalP"/>
    </source>
</evidence>
<gene>
    <name evidence="5" type="primary">Nfu_g_1_004503</name>
</gene>
<dbReference type="PANTHER" id="PTHR12015:SF198">
    <property type="entry name" value="PLATELET BASIC PROTEIN"/>
    <property type="match status" value="1"/>
</dbReference>
<dbReference type="GO" id="GO:0006955">
    <property type="term" value="P:immune response"/>
    <property type="evidence" value="ECO:0007669"/>
    <property type="project" value="InterPro"/>
</dbReference>
<evidence type="ECO:0000313" key="5">
    <source>
        <dbReference type="EMBL" id="SBQ52612.1"/>
    </source>
</evidence>
<dbReference type="InterPro" id="IPR039809">
    <property type="entry name" value="Chemokine_b/g/d"/>
</dbReference>
<name>A0A1A8F0H7_9TELE</name>
<dbReference type="InterPro" id="IPR036048">
    <property type="entry name" value="Interleukin_8-like_sf"/>
</dbReference>
<dbReference type="GO" id="GO:0008009">
    <property type="term" value="F:chemokine activity"/>
    <property type="evidence" value="ECO:0007669"/>
    <property type="project" value="InterPro"/>
</dbReference>
<keyword evidence="3" id="KW-0732">Signal</keyword>
<dbReference type="AlphaFoldDB" id="A0A1A8F0H7"/>
<proteinExistence type="predicted"/>
<dbReference type="PRINTS" id="PR00437">
    <property type="entry name" value="SMALLCYTKCXC"/>
</dbReference>
<evidence type="ECO:0000259" key="4">
    <source>
        <dbReference type="SMART" id="SM00199"/>
    </source>
</evidence>
<dbReference type="InterPro" id="IPR001089">
    <property type="entry name" value="Chemokine_CXC"/>
</dbReference>
<dbReference type="SMART" id="SM00199">
    <property type="entry name" value="SCY"/>
    <property type="match status" value="1"/>
</dbReference>
<dbReference type="GO" id="GO:0005615">
    <property type="term" value="C:extracellular space"/>
    <property type="evidence" value="ECO:0007669"/>
    <property type="project" value="UniProtKB-KW"/>
</dbReference>
<dbReference type="EMBL" id="HAEB01006085">
    <property type="protein sequence ID" value="SBQ52612.1"/>
    <property type="molecule type" value="Transcribed_RNA"/>
</dbReference>
<reference evidence="5" key="2">
    <citation type="submission" date="2016-06" db="EMBL/GenBank/DDBJ databases">
        <title>The genome of a short-lived fish provides insights into sex chromosome evolution and the genetic control of aging.</title>
        <authorList>
            <person name="Reichwald K."/>
            <person name="Felder M."/>
            <person name="Petzold A."/>
            <person name="Koch P."/>
            <person name="Groth M."/>
            <person name="Platzer M."/>
        </authorList>
    </citation>
    <scope>NUCLEOTIDE SEQUENCE</scope>
    <source>
        <tissue evidence="5">Brain</tissue>
    </source>
</reference>
<protein>
    <recommendedName>
        <fullName evidence="4">Chemokine interleukin-8-like domain-containing protein</fullName>
    </recommendedName>
</protein>
<feature type="domain" description="Chemokine interleukin-8-like" evidence="4">
    <location>
        <begin position="26"/>
        <end position="87"/>
    </location>
</feature>
<dbReference type="EMBL" id="HAEC01010797">
    <property type="protein sequence ID" value="SBQ79013.1"/>
    <property type="molecule type" value="Transcribed_RNA"/>
</dbReference>
<reference evidence="5" key="1">
    <citation type="submission" date="2016-05" db="EMBL/GenBank/DDBJ databases">
        <authorList>
            <person name="Lavstsen T."/>
            <person name="Jespersen J.S."/>
        </authorList>
    </citation>
    <scope>NUCLEOTIDE SEQUENCE</scope>
    <source>
        <tissue evidence="5">Brain</tissue>
    </source>
</reference>
<sequence>MSAIIKVLLLLAVLACISKAQINEPGQNCLCQRVRNGTISKAKIKDVQIYHATVFCSKVEIVVTNKNGYRYCLNPEGESVRNILSAILSRKKPSTSKPTGVFSTTSSNPSTHV</sequence>
<feature type="compositionally biased region" description="Polar residues" evidence="2">
    <location>
        <begin position="95"/>
        <end position="113"/>
    </location>
</feature>
<feature type="chain" id="PRO_5015056316" description="Chemokine interleukin-8-like domain-containing protein" evidence="3">
    <location>
        <begin position="21"/>
        <end position="113"/>
    </location>
</feature>
<keyword evidence="1" id="KW-0202">Cytokine</keyword>
<feature type="signal peptide" evidence="3">
    <location>
        <begin position="1"/>
        <end position="20"/>
    </location>
</feature>
<feature type="region of interest" description="Disordered" evidence="2">
    <location>
        <begin position="91"/>
        <end position="113"/>
    </location>
</feature>
<evidence type="ECO:0000256" key="2">
    <source>
        <dbReference type="SAM" id="MobiDB-lite"/>
    </source>
</evidence>
<accession>A0A1A8F0H7</accession>
<evidence type="ECO:0000256" key="1">
    <source>
        <dbReference type="ARBA" id="ARBA00022514"/>
    </source>
</evidence>
<organism evidence="5">
    <name type="scientific">Nothobranchius korthausae</name>
    <dbReference type="NCBI Taxonomy" id="1143690"/>
    <lineage>
        <taxon>Eukaryota</taxon>
        <taxon>Metazoa</taxon>
        <taxon>Chordata</taxon>
        <taxon>Craniata</taxon>
        <taxon>Vertebrata</taxon>
        <taxon>Euteleostomi</taxon>
        <taxon>Actinopterygii</taxon>
        <taxon>Neopterygii</taxon>
        <taxon>Teleostei</taxon>
        <taxon>Neoteleostei</taxon>
        <taxon>Acanthomorphata</taxon>
        <taxon>Ovalentaria</taxon>
        <taxon>Atherinomorphae</taxon>
        <taxon>Cyprinodontiformes</taxon>
        <taxon>Nothobranchiidae</taxon>
        <taxon>Nothobranchius</taxon>
    </lineage>
</organism>
<dbReference type="Pfam" id="PF00048">
    <property type="entry name" value="IL8"/>
    <property type="match status" value="1"/>
</dbReference>
<dbReference type="InterPro" id="IPR001811">
    <property type="entry name" value="Chemokine_IL8-like_dom"/>
</dbReference>
<dbReference type="Gene3D" id="2.40.50.40">
    <property type="match status" value="1"/>
</dbReference>